<reference evidence="7 8" key="1">
    <citation type="submission" date="2023-04" db="EMBL/GenBank/DDBJ databases">
        <title>Genome of Basidiobolus ranarum AG-B5.</title>
        <authorList>
            <person name="Stajich J.E."/>
            <person name="Carter-House D."/>
            <person name="Gryganskyi A."/>
        </authorList>
    </citation>
    <scope>NUCLEOTIDE SEQUENCE [LARGE SCALE GENOMIC DNA]</scope>
    <source>
        <strain evidence="7 8">AG-B5</strain>
    </source>
</reference>
<evidence type="ECO:0000256" key="3">
    <source>
        <dbReference type="ARBA" id="ARBA00022989"/>
    </source>
</evidence>
<feature type="domain" description="EamA" evidence="6">
    <location>
        <begin position="25"/>
        <end position="156"/>
    </location>
</feature>
<gene>
    <name evidence="7" type="ORF">K7432_006227</name>
</gene>
<dbReference type="PANTHER" id="PTHR22911">
    <property type="entry name" value="ACYL-MALONYL CONDENSING ENZYME-RELATED"/>
    <property type="match status" value="1"/>
</dbReference>
<dbReference type="Gene3D" id="1.10.3730.20">
    <property type="match status" value="1"/>
</dbReference>
<feature type="transmembrane region" description="Helical" evidence="5">
    <location>
        <begin position="240"/>
        <end position="258"/>
    </location>
</feature>
<evidence type="ECO:0000256" key="4">
    <source>
        <dbReference type="ARBA" id="ARBA00023136"/>
    </source>
</evidence>
<feature type="domain" description="EamA" evidence="6">
    <location>
        <begin position="178"/>
        <end position="310"/>
    </location>
</feature>
<dbReference type="InterPro" id="IPR000620">
    <property type="entry name" value="EamA_dom"/>
</dbReference>
<evidence type="ECO:0000256" key="5">
    <source>
        <dbReference type="SAM" id="Phobius"/>
    </source>
</evidence>
<feature type="transmembrane region" description="Helical" evidence="5">
    <location>
        <begin position="56"/>
        <end position="74"/>
    </location>
</feature>
<dbReference type="EMBL" id="JASJQH010000268">
    <property type="protein sequence ID" value="KAK9765444.1"/>
    <property type="molecule type" value="Genomic_DNA"/>
</dbReference>
<proteinExistence type="predicted"/>
<sequence length="325" mass="35302">MSTNESSPLLPTTNSEYTERRQELAGLIWMAFTSLGFSFSSLFVKLSGARFPPLEITFFRSVVQFLLAFVGCLLQGVHPFGRRDLVFGLLIRGFAGSIGLAFFYIAVTALPLADATVLFFINPIFTAILARIVLKESFGVLDMVASFSSLLGVGLVAKPEFIFGEDPTKNIDTQTRLMGVVAALIGASMSAIAYITVRKMGRGVPPLVHVVYFGAVSTIFSLFGTFIFEKPSLPDNSTQWMYLMMIGLTAFAGQVMLTKGLQLSPAGPGTLMRNLDVIFAFTFGVFIFHETPNRFTILGAVLIIGSTIVVGLHKWRLSSSSGNSN</sequence>
<dbReference type="Pfam" id="PF00892">
    <property type="entry name" value="EamA"/>
    <property type="match status" value="2"/>
</dbReference>
<feature type="transmembrane region" description="Helical" evidence="5">
    <location>
        <begin position="295"/>
        <end position="312"/>
    </location>
</feature>
<dbReference type="SUPFAM" id="SSF103481">
    <property type="entry name" value="Multidrug resistance efflux transporter EmrE"/>
    <property type="match status" value="2"/>
</dbReference>
<evidence type="ECO:0000256" key="1">
    <source>
        <dbReference type="ARBA" id="ARBA00004141"/>
    </source>
</evidence>
<comment type="caution">
    <text evidence="7">The sequence shown here is derived from an EMBL/GenBank/DDBJ whole genome shotgun (WGS) entry which is preliminary data.</text>
</comment>
<dbReference type="Proteomes" id="UP001479436">
    <property type="component" value="Unassembled WGS sequence"/>
</dbReference>
<evidence type="ECO:0000313" key="8">
    <source>
        <dbReference type="Proteomes" id="UP001479436"/>
    </source>
</evidence>
<organism evidence="7 8">
    <name type="scientific">Basidiobolus ranarum</name>
    <dbReference type="NCBI Taxonomy" id="34480"/>
    <lineage>
        <taxon>Eukaryota</taxon>
        <taxon>Fungi</taxon>
        <taxon>Fungi incertae sedis</taxon>
        <taxon>Zoopagomycota</taxon>
        <taxon>Entomophthoromycotina</taxon>
        <taxon>Basidiobolomycetes</taxon>
        <taxon>Basidiobolales</taxon>
        <taxon>Basidiobolaceae</taxon>
        <taxon>Basidiobolus</taxon>
    </lineage>
</organism>
<keyword evidence="4 5" id="KW-0472">Membrane</keyword>
<keyword evidence="3 5" id="KW-1133">Transmembrane helix</keyword>
<feature type="transmembrane region" description="Helical" evidence="5">
    <location>
        <begin position="86"/>
        <end position="106"/>
    </location>
</feature>
<keyword evidence="2 5" id="KW-0812">Transmembrane</keyword>
<comment type="subcellular location">
    <subcellularLocation>
        <location evidence="1">Membrane</location>
        <topology evidence="1">Multi-pass membrane protein</topology>
    </subcellularLocation>
</comment>
<dbReference type="PANTHER" id="PTHR22911:SF6">
    <property type="entry name" value="SOLUTE CARRIER FAMILY 35 MEMBER G1"/>
    <property type="match status" value="1"/>
</dbReference>
<feature type="transmembrane region" description="Helical" evidence="5">
    <location>
        <begin position="24"/>
        <end position="44"/>
    </location>
</feature>
<dbReference type="InterPro" id="IPR037185">
    <property type="entry name" value="EmrE-like"/>
</dbReference>
<name>A0ABR2WVC7_9FUNG</name>
<accession>A0ABR2WVC7</accession>
<feature type="transmembrane region" description="Helical" evidence="5">
    <location>
        <begin position="209"/>
        <end position="228"/>
    </location>
</feature>
<evidence type="ECO:0000259" key="6">
    <source>
        <dbReference type="Pfam" id="PF00892"/>
    </source>
</evidence>
<keyword evidence="8" id="KW-1185">Reference proteome</keyword>
<evidence type="ECO:0000313" key="7">
    <source>
        <dbReference type="EMBL" id="KAK9765444.1"/>
    </source>
</evidence>
<feature type="transmembrane region" description="Helical" evidence="5">
    <location>
        <begin position="112"/>
        <end position="133"/>
    </location>
</feature>
<feature type="transmembrane region" description="Helical" evidence="5">
    <location>
        <begin position="177"/>
        <end position="197"/>
    </location>
</feature>
<feature type="transmembrane region" description="Helical" evidence="5">
    <location>
        <begin position="270"/>
        <end position="289"/>
    </location>
</feature>
<protein>
    <recommendedName>
        <fullName evidence="6">EamA domain-containing protein</fullName>
    </recommendedName>
</protein>
<evidence type="ECO:0000256" key="2">
    <source>
        <dbReference type="ARBA" id="ARBA00022692"/>
    </source>
</evidence>